<feature type="coiled-coil region" evidence="6">
    <location>
        <begin position="967"/>
        <end position="994"/>
    </location>
</feature>
<dbReference type="InterPro" id="IPR011123">
    <property type="entry name" value="Y_Y_Y"/>
</dbReference>
<dbReference type="InterPro" id="IPR015943">
    <property type="entry name" value="WD40/YVTN_repeat-like_dom_sf"/>
</dbReference>
<name>A0AAE3JR40_9FLAO</name>
<evidence type="ECO:0000256" key="2">
    <source>
        <dbReference type="ARBA" id="ARBA00010838"/>
    </source>
</evidence>
<dbReference type="Pfam" id="PF13185">
    <property type="entry name" value="GAF_2"/>
    <property type="match status" value="1"/>
</dbReference>
<dbReference type="Gene3D" id="3.30.565.10">
    <property type="entry name" value="Histidine kinase-like ATPase, C-terminal domain"/>
    <property type="match status" value="1"/>
</dbReference>
<comment type="catalytic activity">
    <reaction evidence="1">
        <text>ATP + protein L-histidine = ADP + protein N-phospho-L-histidine.</text>
        <dbReference type="EC" id="2.7.13.3"/>
    </reaction>
</comment>
<evidence type="ECO:0000256" key="4">
    <source>
        <dbReference type="ARBA" id="ARBA00022553"/>
    </source>
</evidence>
<dbReference type="InterPro" id="IPR003661">
    <property type="entry name" value="HisK_dim/P_dom"/>
</dbReference>
<sequence length="1436" mass="160531">MKKSTFADHFCVHLILSTLFLGLGSCNKVMKAPPLPVTANEYSQPTVKKFRFSKPDTIQWASVDPPKIKPLPTKHFDWDKLPTKPFDIGIPRPLKKPMEEKPFDWNSLPSAPFNMDSLPTENLTITVRPLGEPKIVKAGNLINPPDASRGVLGVDSNFGLPGTPDCILRDKDGMFWIGTNNSVVRYDSNNLAVYGSEQGLSSGLIYALFQDSKGRLWVAGQRNTVSIIDFDAQQVYELDSNYFSTSFGRVFDITEAQDGKFWMSNNGAGYNIIDLKERTVHLFTPKQGLLGSFTITLFQDKAGRFWLSTQKGANVIDLKKGKNYALTKKNGLMTDFTASFFEDTTGNIWIGGSKGPSILNKARDTISYFTEDQGLENNSSISKIIQDKTGTIWWGTNRGKVYSLSSEKNALEEYSISPTVGQVVNNLVTDDQGQIWVALFQGGLFKIDPTGPEPGNFTKKDGLGSTSFWSTLEAQDGKIWLGSYQGIDVYDPRTETVKHLDEKQGMVNPWAPRLKEDSKGRIWVCGGVLGVSIIDPKEETIQQLTSKQGLATDTISSIVEDKNGLYWMGGSNGELLTINLKNGVHKDAVLKKEELETQKNMFLLDRNGLIWIATLGAGIQRIDPKNNTRVHLTTEEGLSSDQVFTMAQDREGNIWAATLQGVQKIDPDRMELTTFITENGLAANDVYDVVEHKGQIYTGTSKGFSIIGQRGQTKDSLPVWQVRNIGKKQGLDYVDVAENSISFDKNGRLWAGVEAQILTVMNPIKEDTIAYPIRITGINLLDKKQVFKDDAQIEKSRSVADSLFHFQKDNLAVAETKSGNSNQHTTDKITYKTVVKPYNLPVDLSLPPDQNYLSFSYNGFQYQNPDKLVYSYFLEGIDKAWSPVSGKTTSENYRDLPPGDYTFKVASKGFNGVWSNPAELSFTILPPWWQTWWAYGAYAILLGLLFFGATRLQRRQFILKERQRSHLREMELRTEAAESDAKALQAENDRKKNVEMLSEIGKKITASLDLDEIFHKLYEHVNELADASIFGVGIYHPEKDEIEYRLAIEKGKQYPVYCRDTKNKNQLPVWCIENRKPVFINDLQNEYTKYIKTFKEPEKGFKDGTKAEEPKSIIYLPLISKNRVLGVITIQSFEKNAYTDFHLNLLQNLASYTAIALDNADAYRSLQATQAQLIQAEKMASLGELTAGIAHEIQNPLNFVNNFSEVNTELIEEMQEELKAGNQEEAIEISNDIRENQKKINHHGKRADAIVKGMLKHSRNTSGEKEPTNINAIADEYLRLAYHGLRAKDKTFNATLNTDFDESIGKINVVGQDIGRVLLNLITNALHAISPPAADGSSKTNGVANPTVWVSTKKIKNEILIKVKDNGSGIPKEIRDKIFQPFFTTKPSGQGTGLGLSMSYDIVRAHGGQLTVDSEPGKFTEFTIHLPIDKSIKTAT</sequence>
<dbReference type="PROSITE" id="PS50109">
    <property type="entry name" value="HIS_KIN"/>
    <property type="match status" value="1"/>
</dbReference>
<dbReference type="Gene3D" id="2.130.10.10">
    <property type="entry name" value="YVTN repeat-like/Quinoprotein amine dehydrogenase"/>
    <property type="match status" value="3"/>
</dbReference>
<dbReference type="PROSITE" id="PS51257">
    <property type="entry name" value="PROKAR_LIPOPROTEIN"/>
    <property type="match status" value="1"/>
</dbReference>
<dbReference type="SUPFAM" id="SSF47384">
    <property type="entry name" value="Homodimeric domain of signal transducing histidine kinase"/>
    <property type="match status" value="1"/>
</dbReference>
<dbReference type="PROSITE" id="PS00572">
    <property type="entry name" value="GLYCOSYL_HYDROL_F1_1"/>
    <property type="match status" value="1"/>
</dbReference>
<dbReference type="InterPro" id="IPR036097">
    <property type="entry name" value="HisK_dim/P_sf"/>
</dbReference>
<dbReference type="SUPFAM" id="SSF63829">
    <property type="entry name" value="Calcium-dependent phosphotriesterase"/>
    <property type="match status" value="1"/>
</dbReference>
<dbReference type="RefSeq" id="WP_317900391.1">
    <property type="nucleotide sequence ID" value="NZ_JAIRBC010000001.1"/>
</dbReference>
<comment type="caution">
    <text evidence="8">The sequence shown here is derived from an EMBL/GenBank/DDBJ whole genome shotgun (WGS) entry which is preliminary data.</text>
</comment>
<dbReference type="InterPro" id="IPR018120">
    <property type="entry name" value="Glyco_hydro_1_AS"/>
</dbReference>
<comment type="similarity">
    <text evidence="2">Belongs to the glycosyl hydrolase 1 family.</text>
</comment>
<proteinExistence type="inferred from homology"/>
<dbReference type="EC" id="2.7.13.3" evidence="3"/>
<dbReference type="SMART" id="SM00387">
    <property type="entry name" value="HATPase_c"/>
    <property type="match status" value="1"/>
</dbReference>
<dbReference type="SMART" id="SM00065">
    <property type="entry name" value="GAF"/>
    <property type="match status" value="1"/>
</dbReference>
<dbReference type="InterPro" id="IPR003594">
    <property type="entry name" value="HATPase_dom"/>
</dbReference>
<organism evidence="8 9">
    <name type="scientific">Cerina litoralis</name>
    <dbReference type="NCBI Taxonomy" id="2874477"/>
    <lineage>
        <taxon>Bacteria</taxon>
        <taxon>Pseudomonadati</taxon>
        <taxon>Bacteroidota</taxon>
        <taxon>Flavobacteriia</taxon>
        <taxon>Flavobacteriales</taxon>
        <taxon>Flavobacteriaceae</taxon>
        <taxon>Cerina</taxon>
    </lineage>
</organism>
<dbReference type="EMBL" id="JAIRBC010000001">
    <property type="protein sequence ID" value="MCG2459242.1"/>
    <property type="molecule type" value="Genomic_DNA"/>
</dbReference>
<dbReference type="Pfam" id="PF07494">
    <property type="entry name" value="Reg_prop"/>
    <property type="match status" value="2"/>
</dbReference>
<feature type="active site" description="Nucleophile" evidence="5">
    <location>
        <position position="678"/>
    </location>
</feature>
<dbReference type="SUPFAM" id="SSF55781">
    <property type="entry name" value="GAF domain-like"/>
    <property type="match status" value="1"/>
</dbReference>
<dbReference type="Pfam" id="PF02518">
    <property type="entry name" value="HATPase_c"/>
    <property type="match status" value="1"/>
</dbReference>
<dbReference type="InterPro" id="IPR029016">
    <property type="entry name" value="GAF-like_dom_sf"/>
</dbReference>
<evidence type="ECO:0000256" key="6">
    <source>
        <dbReference type="SAM" id="Coils"/>
    </source>
</evidence>
<dbReference type="PANTHER" id="PTHR43547:SF2">
    <property type="entry name" value="HYBRID SIGNAL TRANSDUCTION HISTIDINE KINASE C"/>
    <property type="match status" value="1"/>
</dbReference>
<evidence type="ECO:0000256" key="5">
    <source>
        <dbReference type="PROSITE-ProRule" id="PRU10055"/>
    </source>
</evidence>
<evidence type="ECO:0000313" key="9">
    <source>
        <dbReference type="Proteomes" id="UP001200642"/>
    </source>
</evidence>
<keyword evidence="9" id="KW-1185">Reference proteome</keyword>
<evidence type="ECO:0000313" key="8">
    <source>
        <dbReference type="EMBL" id="MCG2459242.1"/>
    </source>
</evidence>
<evidence type="ECO:0000256" key="3">
    <source>
        <dbReference type="ARBA" id="ARBA00012438"/>
    </source>
</evidence>
<dbReference type="GO" id="GO:0000155">
    <property type="term" value="F:phosphorelay sensor kinase activity"/>
    <property type="evidence" value="ECO:0007669"/>
    <property type="project" value="InterPro"/>
</dbReference>
<dbReference type="SUPFAM" id="SSF55874">
    <property type="entry name" value="ATPase domain of HSP90 chaperone/DNA topoisomerase II/histidine kinase"/>
    <property type="match status" value="1"/>
</dbReference>
<dbReference type="Gene3D" id="1.10.287.130">
    <property type="match status" value="1"/>
</dbReference>
<dbReference type="Gene3D" id="2.60.40.10">
    <property type="entry name" value="Immunoglobulins"/>
    <property type="match status" value="1"/>
</dbReference>
<protein>
    <recommendedName>
        <fullName evidence="3">histidine kinase</fullName>
        <ecNumber evidence="3">2.7.13.3</ecNumber>
    </recommendedName>
</protein>
<dbReference type="Proteomes" id="UP001200642">
    <property type="component" value="Unassembled WGS sequence"/>
</dbReference>
<gene>
    <name evidence="8" type="ORF">K8352_00615</name>
</gene>
<dbReference type="CDD" id="cd00082">
    <property type="entry name" value="HisKA"/>
    <property type="match status" value="1"/>
</dbReference>
<dbReference type="Gene3D" id="3.30.450.40">
    <property type="match status" value="1"/>
</dbReference>
<dbReference type="InterPro" id="IPR036890">
    <property type="entry name" value="HATPase_C_sf"/>
</dbReference>
<evidence type="ECO:0000259" key="7">
    <source>
        <dbReference type="PROSITE" id="PS50109"/>
    </source>
</evidence>
<dbReference type="InterPro" id="IPR005467">
    <property type="entry name" value="His_kinase_dom"/>
</dbReference>
<dbReference type="InterPro" id="IPR003018">
    <property type="entry name" value="GAF"/>
</dbReference>
<dbReference type="InterPro" id="IPR011110">
    <property type="entry name" value="Reg_prop"/>
</dbReference>
<dbReference type="PRINTS" id="PR00344">
    <property type="entry name" value="BCTRLSENSOR"/>
</dbReference>
<evidence type="ECO:0000256" key="1">
    <source>
        <dbReference type="ARBA" id="ARBA00000085"/>
    </source>
</evidence>
<dbReference type="SUPFAM" id="SSF101898">
    <property type="entry name" value="NHL repeat"/>
    <property type="match status" value="1"/>
</dbReference>
<dbReference type="Pfam" id="PF07495">
    <property type="entry name" value="Y_Y_Y"/>
    <property type="match status" value="1"/>
</dbReference>
<accession>A0AAE3JR40</accession>
<dbReference type="PANTHER" id="PTHR43547">
    <property type="entry name" value="TWO-COMPONENT HISTIDINE KINASE"/>
    <property type="match status" value="1"/>
</dbReference>
<dbReference type="InterPro" id="IPR004358">
    <property type="entry name" value="Sig_transdc_His_kin-like_C"/>
</dbReference>
<keyword evidence="6" id="KW-0175">Coiled coil</keyword>
<dbReference type="InterPro" id="IPR013783">
    <property type="entry name" value="Ig-like_fold"/>
</dbReference>
<reference evidence="8" key="1">
    <citation type="submission" date="2023-02" db="EMBL/GenBank/DDBJ databases">
        <title>Genome of Flavobacteriaceae gen. nov. sp. strain F89.</title>
        <authorList>
            <person name="Wang Y."/>
        </authorList>
    </citation>
    <scope>NUCLEOTIDE SEQUENCE</scope>
    <source>
        <strain evidence="8">F89</strain>
    </source>
</reference>
<feature type="domain" description="Histidine kinase" evidence="7">
    <location>
        <begin position="1188"/>
        <end position="1430"/>
    </location>
</feature>
<keyword evidence="4" id="KW-0597">Phosphoprotein</keyword>